<keyword evidence="2" id="KW-1003">Cell membrane</keyword>
<keyword evidence="4 6" id="KW-1133">Transmembrane helix</keyword>
<proteinExistence type="predicted"/>
<feature type="transmembrane region" description="Helical" evidence="6">
    <location>
        <begin position="148"/>
        <end position="168"/>
    </location>
</feature>
<dbReference type="Pfam" id="PF04172">
    <property type="entry name" value="LrgB"/>
    <property type="match status" value="1"/>
</dbReference>
<comment type="subcellular location">
    <subcellularLocation>
        <location evidence="1">Cell membrane</location>
        <topology evidence="1">Multi-pass membrane protein</topology>
    </subcellularLocation>
</comment>
<keyword evidence="8" id="KW-1185">Reference proteome</keyword>
<keyword evidence="5 6" id="KW-0472">Membrane</keyword>
<evidence type="ECO:0000256" key="5">
    <source>
        <dbReference type="ARBA" id="ARBA00023136"/>
    </source>
</evidence>
<feature type="transmembrane region" description="Helical" evidence="6">
    <location>
        <begin position="208"/>
        <end position="228"/>
    </location>
</feature>
<evidence type="ECO:0000256" key="1">
    <source>
        <dbReference type="ARBA" id="ARBA00004651"/>
    </source>
</evidence>
<dbReference type="PANTHER" id="PTHR30249:SF17">
    <property type="entry name" value="HOLIN-LIKE PROTEIN CIDB"/>
    <property type="match status" value="1"/>
</dbReference>
<accession>A0ABU6KFJ0</accession>
<organism evidence="7 8">
    <name type="scientific">Virgibacillus tibetensis</name>
    <dbReference type="NCBI Taxonomy" id="3042313"/>
    <lineage>
        <taxon>Bacteria</taxon>
        <taxon>Bacillati</taxon>
        <taxon>Bacillota</taxon>
        <taxon>Bacilli</taxon>
        <taxon>Bacillales</taxon>
        <taxon>Bacillaceae</taxon>
        <taxon>Virgibacillus</taxon>
    </lineage>
</organism>
<evidence type="ECO:0000313" key="7">
    <source>
        <dbReference type="EMBL" id="MEC5423955.1"/>
    </source>
</evidence>
<evidence type="ECO:0000256" key="6">
    <source>
        <dbReference type="SAM" id="Phobius"/>
    </source>
</evidence>
<feature type="transmembrane region" description="Helical" evidence="6">
    <location>
        <begin position="36"/>
        <end position="54"/>
    </location>
</feature>
<comment type="caution">
    <text evidence="7">The sequence shown here is derived from an EMBL/GenBank/DDBJ whole genome shotgun (WGS) entry which is preliminary data.</text>
</comment>
<evidence type="ECO:0000256" key="4">
    <source>
        <dbReference type="ARBA" id="ARBA00022989"/>
    </source>
</evidence>
<evidence type="ECO:0000256" key="2">
    <source>
        <dbReference type="ARBA" id="ARBA00022475"/>
    </source>
</evidence>
<dbReference type="Proteomes" id="UP001335737">
    <property type="component" value="Unassembled WGS sequence"/>
</dbReference>
<name>A0ABU6KFJ0_9BACI</name>
<feature type="transmembrane region" description="Helical" evidence="6">
    <location>
        <begin position="6"/>
        <end position="24"/>
    </location>
</feature>
<dbReference type="EMBL" id="JARZFX010000004">
    <property type="protein sequence ID" value="MEC5423955.1"/>
    <property type="molecule type" value="Genomic_DNA"/>
</dbReference>
<reference evidence="7 8" key="1">
    <citation type="journal article" date="2024" name="Int. J. Syst. Evol. Microbiol.">
        <title>Virgibacillus tibetensis sp. nov., isolated from salt lake on the Tibetan Plateau of China.</title>
        <authorList>
            <person name="Phurbu D."/>
            <person name="Liu Z.-X."/>
            <person name="Wang R."/>
            <person name="Zheng Y.-Y."/>
            <person name="Liu H.-C."/>
            <person name="Zhou Y.-G."/>
            <person name="Yu Y.-J."/>
            <person name="Li A.-H."/>
        </authorList>
    </citation>
    <scope>NUCLEOTIDE SEQUENCE [LARGE SCALE GENOMIC DNA]</scope>
    <source>
        <strain evidence="7 8">C22-A2</strain>
    </source>
</reference>
<evidence type="ECO:0000313" key="8">
    <source>
        <dbReference type="Proteomes" id="UP001335737"/>
    </source>
</evidence>
<feature type="transmembrane region" description="Helical" evidence="6">
    <location>
        <begin position="92"/>
        <end position="112"/>
    </location>
</feature>
<sequence length="229" mass="24232">MINFSIGFGAIIGTLILYLFAFQFHKRFSYTFTSPVIIVTVAIVVVLMIFTIPYEKYMLGGEWISKLLGPAVVALAYPLYQQRDILKKLTVPILGGTFFGAVLGVTTGILLAKWSGVDNMIIYSLTPKSVTTPVAMDIADTLGGVEPLAAVFVMVAGIGGILVSSVVFKYSSLTNYLGRGVGIGSASHAIGTATAMENSQLEGSVSTIAMVVSAVIVSVITPGLIWLLL</sequence>
<feature type="transmembrane region" description="Helical" evidence="6">
    <location>
        <begin position="180"/>
        <end position="196"/>
    </location>
</feature>
<dbReference type="PANTHER" id="PTHR30249">
    <property type="entry name" value="PUTATIVE SEROTONIN TRANSPORTER"/>
    <property type="match status" value="1"/>
</dbReference>
<gene>
    <name evidence="7" type="ORF">QGM71_10680</name>
</gene>
<dbReference type="InterPro" id="IPR007300">
    <property type="entry name" value="CidB/LrgB"/>
</dbReference>
<keyword evidence="3 6" id="KW-0812">Transmembrane</keyword>
<protein>
    <submittedName>
        <fullName evidence="7">LrgB family protein</fullName>
    </submittedName>
</protein>
<evidence type="ECO:0000256" key="3">
    <source>
        <dbReference type="ARBA" id="ARBA00022692"/>
    </source>
</evidence>
<dbReference type="RefSeq" id="WP_327607523.1">
    <property type="nucleotide sequence ID" value="NZ_JARZFX010000004.1"/>
</dbReference>